<sequence>MDNYKGIENIYLHDGELREICINYFKKEVNLILVTAATRSIPSQNIKFLFEQVSDIHVPIKEPWGSGFYIHSLEVELVENQIKTNIILNSGDIVKCIATLLKIID</sequence>
<keyword evidence="2" id="KW-1185">Reference proteome</keyword>
<evidence type="ECO:0000313" key="1">
    <source>
        <dbReference type="EMBL" id="MDU0205410.1"/>
    </source>
</evidence>
<evidence type="ECO:0000313" key="2">
    <source>
        <dbReference type="Proteomes" id="UP001260980"/>
    </source>
</evidence>
<accession>A0ABU3RM94</accession>
<protein>
    <submittedName>
        <fullName evidence="1">Uncharacterized protein</fullName>
    </submittedName>
</protein>
<reference evidence="1 2" key="1">
    <citation type="submission" date="2023-10" db="EMBL/GenBank/DDBJ databases">
        <title>Paenibacillus strain PFR10 Genome sequencing and assembly.</title>
        <authorList>
            <person name="Kim I."/>
        </authorList>
    </citation>
    <scope>NUCLEOTIDE SEQUENCE [LARGE SCALE GENOMIC DNA]</scope>
    <source>
        <strain evidence="1 2">PFR10</strain>
    </source>
</reference>
<dbReference type="EMBL" id="JAWCUD010000013">
    <property type="protein sequence ID" value="MDU0205410.1"/>
    <property type="molecule type" value="Genomic_DNA"/>
</dbReference>
<gene>
    <name evidence="1" type="ORF">RQP52_30485</name>
</gene>
<dbReference type="RefSeq" id="WP_315955314.1">
    <property type="nucleotide sequence ID" value="NZ_JAWCUD010000013.1"/>
</dbReference>
<organism evidence="1 2">
    <name type="scientific">Paenibacillus violae</name>
    <dbReference type="NCBI Taxonomy" id="3077234"/>
    <lineage>
        <taxon>Bacteria</taxon>
        <taxon>Bacillati</taxon>
        <taxon>Bacillota</taxon>
        <taxon>Bacilli</taxon>
        <taxon>Bacillales</taxon>
        <taxon>Paenibacillaceae</taxon>
        <taxon>Paenibacillus</taxon>
    </lineage>
</organism>
<comment type="caution">
    <text evidence="1">The sequence shown here is derived from an EMBL/GenBank/DDBJ whole genome shotgun (WGS) entry which is preliminary data.</text>
</comment>
<name>A0ABU3RM94_9BACL</name>
<proteinExistence type="predicted"/>
<dbReference type="Proteomes" id="UP001260980">
    <property type="component" value="Unassembled WGS sequence"/>
</dbReference>